<gene>
    <name evidence="2" type="ORF">FYJ35_00165</name>
</gene>
<keyword evidence="3" id="KW-1185">Reference proteome</keyword>
<keyword evidence="1" id="KW-0732">Signal</keyword>
<dbReference type="Proteomes" id="UP000481852">
    <property type="component" value="Unassembled WGS sequence"/>
</dbReference>
<organism evidence="2 3">
    <name type="scientific">Porcincola intestinalis</name>
    <dbReference type="NCBI Taxonomy" id="2606632"/>
    <lineage>
        <taxon>Bacteria</taxon>
        <taxon>Bacillati</taxon>
        <taxon>Bacillota</taxon>
        <taxon>Clostridia</taxon>
        <taxon>Lachnospirales</taxon>
        <taxon>Lachnospiraceae</taxon>
        <taxon>Porcincola</taxon>
    </lineage>
</organism>
<dbReference type="Gene3D" id="3.40.190.10">
    <property type="entry name" value="Periplasmic binding protein-like II"/>
    <property type="match status" value="1"/>
</dbReference>
<comment type="caution">
    <text evidence="2">The sequence shown here is derived from an EMBL/GenBank/DDBJ whole genome shotgun (WGS) entry which is preliminary data.</text>
</comment>
<accession>A0A6L5WZS9</accession>
<feature type="signal peptide" evidence="1">
    <location>
        <begin position="1"/>
        <end position="25"/>
    </location>
</feature>
<evidence type="ECO:0000256" key="1">
    <source>
        <dbReference type="SAM" id="SignalP"/>
    </source>
</evidence>
<proteinExistence type="predicted"/>
<reference evidence="2 3" key="1">
    <citation type="submission" date="2019-08" db="EMBL/GenBank/DDBJ databases">
        <title>In-depth cultivation of the pig gut microbiome towards novel bacterial diversity and tailored functional studies.</title>
        <authorList>
            <person name="Wylensek D."/>
            <person name="Hitch T.C.A."/>
            <person name="Clavel T."/>
        </authorList>
    </citation>
    <scope>NUCLEOTIDE SEQUENCE [LARGE SCALE GENOMIC DNA]</scope>
    <source>
        <strain evidence="2 3">Oil+RF-744-WCA-WT-11</strain>
    </source>
</reference>
<sequence>MKKKAVSILMTAAMAASMLATTAMAGETEASTEAFDPGTGKVYLLNFKPETDEAWQTLASDYSSQYGVDVTVLTAADGQYNTTLTSEMAKSDAPTIFTVGNATAAQTWNDYTYDLKDTPLYSHLTDKSLTVNYDGKVAAIANCFESYGIIYNKTILNDYFQMDNAKAKSMDDINSFDTLKAVADDIQSRVDEINDKFGTSLTEAFASAGLDDSSSWRFSGHLANLPLYYEFKDDGVDLTAGEPTIKGTYLDNFKNVWDMYVSDSAADPKTLNSGSYNAEQEFGMGEAVFYQNGDWEFSALTNEDNGYEVKAEDLGMMPIYFGVDDAKEGLCSGTENFWAINAKAPQEDIDSSLAFLNWVITSDEGRKAMVDDMGLTCPFDTFTGDYASRNAFGAEATALQSAGKTSVAWSFNATPNVDDWRKDVVNALTDYTSNGGSWDAVKTAFVDGWAHQWTLAHEGEASTEAATEAATEAE</sequence>
<protein>
    <submittedName>
        <fullName evidence="2">ABC transporter substrate-binding protein</fullName>
    </submittedName>
</protein>
<dbReference type="RefSeq" id="WP_154521387.1">
    <property type="nucleotide sequence ID" value="NZ_VULZ01000001.1"/>
</dbReference>
<dbReference type="SUPFAM" id="SSF53850">
    <property type="entry name" value="Periplasmic binding protein-like II"/>
    <property type="match status" value="1"/>
</dbReference>
<dbReference type="AlphaFoldDB" id="A0A6L5WZS9"/>
<evidence type="ECO:0000313" key="3">
    <source>
        <dbReference type="Proteomes" id="UP000481852"/>
    </source>
</evidence>
<feature type="chain" id="PRO_5027117491" evidence="1">
    <location>
        <begin position="26"/>
        <end position="474"/>
    </location>
</feature>
<dbReference type="InterPro" id="IPR006059">
    <property type="entry name" value="SBP"/>
</dbReference>
<name>A0A6L5WZS9_9FIRM</name>
<evidence type="ECO:0000313" key="2">
    <source>
        <dbReference type="EMBL" id="MSS13480.1"/>
    </source>
</evidence>
<dbReference type="EMBL" id="VULZ01000001">
    <property type="protein sequence ID" value="MSS13480.1"/>
    <property type="molecule type" value="Genomic_DNA"/>
</dbReference>
<dbReference type="Pfam" id="PF13416">
    <property type="entry name" value="SBP_bac_8"/>
    <property type="match status" value="1"/>
</dbReference>